<feature type="region of interest" description="Disordered" evidence="1">
    <location>
        <begin position="1"/>
        <end position="24"/>
    </location>
</feature>
<evidence type="ECO:0000259" key="2">
    <source>
        <dbReference type="Pfam" id="PF04187"/>
    </source>
</evidence>
<feature type="region of interest" description="Disordered" evidence="1">
    <location>
        <begin position="605"/>
        <end position="626"/>
    </location>
</feature>
<evidence type="ECO:0000313" key="4">
    <source>
        <dbReference type="EMBL" id="SYW80543.1"/>
    </source>
</evidence>
<evidence type="ECO:0000313" key="5">
    <source>
        <dbReference type="Proteomes" id="UP000179920"/>
    </source>
</evidence>
<evidence type="ECO:0000256" key="1">
    <source>
        <dbReference type="SAM" id="MobiDB-lite"/>
    </source>
</evidence>
<dbReference type="EMBL" id="LT558136">
    <property type="protein sequence ID" value="SAM86008.1"/>
    <property type="molecule type" value="Genomic_DNA"/>
</dbReference>
<feature type="compositionally biased region" description="Polar residues" evidence="1">
    <location>
        <begin position="378"/>
        <end position="389"/>
    </location>
</feature>
<feature type="region of interest" description="Disordered" evidence="1">
    <location>
        <begin position="122"/>
        <end position="143"/>
    </location>
</feature>
<dbReference type="Gene3D" id="3.40.50.11550">
    <property type="match status" value="1"/>
</dbReference>
<name>A0A1K0HLH9_9BASI</name>
<feature type="region of interest" description="Disordered" evidence="1">
    <location>
        <begin position="297"/>
        <end position="329"/>
    </location>
</feature>
<dbReference type="Pfam" id="PF04187">
    <property type="entry name" value="Cofac_haem_bdg"/>
    <property type="match status" value="1"/>
</dbReference>
<dbReference type="Proteomes" id="UP000179920">
    <property type="component" value="Chromosome XX"/>
</dbReference>
<evidence type="ECO:0000313" key="3">
    <source>
        <dbReference type="EMBL" id="SAM86008.1"/>
    </source>
</evidence>
<gene>
    <name evidence="4" type="ORF">UBRO2_03811</name>
    <name evidence="3" type="ORF">UBRO_07913</name>
</gene>
<reference evidence="4" key="3">
    <citation type="submission" date="2018-08" db="EMBL/GenBank/DDBJ databases">
        <authorList>
            <person name="Guldener U."/>
        </authorList>
    </citation>
    <scope>NUCLEOTIDE SEQUENCE</scope>
    <source>
        <strain evidence="4">UB2</strain>
    </source>
</reference>
<dbReference type="OrthoDB" id="8300214at2759"/>
<feature type="region of interest" description="Disordered" evidence="1">
    <location>
        <begin position="56"/>
        <end position="85"/>
    </location>
</feature>
<reference evidence="3" key="1">
    <citation type="submission" date="2016-04" db="EMBL/GenBank/DDBJ databases">
        <authorList>
            <person name="Evans L.H."/>
            <person name="Alamgir A."/>
            <person name="Owens N."/>
            <person name="Weber N.D."/>
            <person name="Virtaneva K."/>
            <person name="Barbian K."/>
            <person name="Babar A."/>
            <person name="Rosenke K."/>
        </authorList>
    </citation>
    <scope>NUCLEOTIDE SEQUENCE</scope>
    <source>
        <strain evidence="3">UB2112</strain>
    </source>
</reference>
<reference evidence="5" key="2">
    <citation type="submission" date="2016-04" db="EMBL/GenBank/DDBJ databases">
        <authorList>
            <person name="Guldener U."/>
            <person name="Guldener U."/>
        </authorList>
    </citation>
    <scope>NUCLEOTIDE SEQUENCE [LARGE SCALE GENOMIC DNA]</scope>
    <source>
        <strain evidence="5">UB2112</strain>
    </source>
</reference>
<feature type="region of interest" description="Disordered" evidence="1">
    <location>
        <begin position="363"/>
        <end position="390"/>
    </location>
</feature>
<proteinExistence type="predicted"/>
<accession>A0A1K0HLH9</accession>
<dbReference type="EMBL" id="ULHB01000078">
    <property type="protein sequence ID" value="SYW80543.1"/>
    <property type="molecule type" value="Genomic_DNA"/>
</dbReference>
<evidence type="ECO:0000313" key="6">
    <source>
        <dbReference type="Proteomes" id="UP000658997"/>
    </source>
</evidence>
<dbReference type="Proteomes" id="UP000658997">
    <property type="component" value="Unassembled WGS sequence"/>
</dbReference>
<feature type="compositionally biased region" description="Polar residues" evidence="1">
    <location>
        <begin position="447"/>
        <end position="461"/>
    </location>
</feature>
<feature type="region of interest" description="Disordered" evidence="1">
    <location>
        <begin position="444"/>
        <end position="473"/>
    </location>
</feature>
<organism evidence="3 5">
    <name type="scientific">Ustilago bromivora</name>
    <dbReference type="NCBI Taxonomy" id="307758"/>
    <lineage>
        <taxon>Eukaryota</taxon>
        <taxon>Fungi</taxon>
        <taxon>Dikarya</taxon>
        <taxon>Basidiomycota</taxon>
        <taxon>Ustilaginomycotina</taxon>
        <taxon>Ustilaginomycetes</taxon>
        <taxon>Ustilaginales</taxon>
        <taxon>Ustilaginaceae</taxon>
        <taxon>Ustilago</taxon>
    </lineage>
</organism>
<dbReference type="InterPro" id="IPR007314">
    <property type="entry name" value="Cofac_haem-bd_dom"/>
</dbReference>
<sequence>MASAESGQNNEKKTDSEAPLRSMSIARFIPRFTKPRLLTSNIPTYRHSFSLPAQAANVELGESSKAESSNTEPPSKVESPEEPEIPSNASYIEWNKLLPVPSNLLDSFEALWVSKRKSQRASTEGSDYLQARSPATGTSSIVSATPPPRLVFFGEQHHQPEVMRAQLQTLHELHQQCQFSSSPRITTGGNSASEQAETTCAQKPASARTPVYRLHLVLEHFSVLDQDMLNSFSQGKLGPDELAETYQAQSEESFHIGQYMPLLMLAKELNVPIWGGFPPRQWARQVFRDGVDAVKPDEERRVGAATQTEASLTQGEEDRPAPPRTAPRSFIQSPLFTSWNSVTKISTAHRSYLSGLMRPDLPPRFPQLPASVAEDSKQQSSITEQSNCEATRHSPIYPTWLLKPHNIETKGFGPAQALKDSYLAHVTAWILRGARQEVTAANKLPDDSSSNAVEASTHPSQQPLPPAEGESSDAGQPIVNVVLVVCGLGHCEYGFGAPERVVQLLSQQDAPSSHSLIPMPYIIASKPLDSGIWLGYEHPLQSVTSEQATADDGAVTQAHPVTEEPQTVEPKEVTRDAVKQWLSGPWDRKMADAVLLYNWIDDQPAEEANTNADEDQLTSDQPKQDP</sequence>
<protein>
    <recommendedName>
        <fullName evidence="2">Haem-binding uptake Tiki superfamily ChaN domain-containing protein</fullName>
    </recommendedName>
</protein>
<feature type="domain" description="Haem-binding uptake Tiki superfamily ChaN" evidence="2">
    <location>
        <begin position="195"/>
        <end position="310"/>
    </location>
</feature>
<feature type="compositionally biased region" description="Polar residues" evidence="1">
    <location>
        <begin position="133"/>
        <end position="143"/>
    </location>
</feature>
<feature type="compositionally biased region" description="Polar residues" evidence="1">
    <location>
        <begin position="305"/>
        <end position="314"/>
    </location>
</feature>
<dbReference type="SUPFAM" id="SSF159501">
    <property type="entry name" value="EreA/ChaN-like"/>
    <property type="match status" value="1"/>
</dbReference>
<dbReference type="AlphaFoldDB" id="A0A1K0HLH9"/>
<keyword evidence="6" id="KW-1185">Reference proteome</keyword>